<feature type="signal peptide" evidence="1">
    <location>
        <begin position="1"/>
        <end position="22"/>
    </location>
</feature>
<organism evidence="2 3">
    <name type="scientific">Clostridium boliviensis</name>
    <dbReference type="NCBI Taxonomy" id="318465"/>
    <lineage>
        <taxon>Bacteria</taxon>
        <taxon>Bacillati</taxon>
        <taxon>Bacillota</taxon>
        <taxon>Clostridia</taxon>
        <taxon>Eubacteriales</taxon>
        <taxon>Clostridiaceae</taxon>
        <taxon>Clostridium</taxon>
    </lineage>
</organism>
<evidence type="ECO:0008006" key="4">
    <source>
        <dbReference type="Google" id="ProtNLM"/>
    </source>
</evidence>
<accession>A0ABU4GNW8</accession>
<gene>
    <name evidence="2" type="ORF">RZO55_17260</name>
</gene>
<proteinExistence type="predicted"/>
<evidence type="ECO:0000313" key="2">
    <source>
        <dbReference type="EMBL" id="MDW2799325.1"/>
    </source>
</evidence>
<keyword evidence="1" id="KW-0732">Signal</keyword>
<protein>
    <recommendedName>
        <fullName evidence="4">Lipoprotein</fullName>
    </recommendedName>
</protein>
<dbReference type="Proteomes" id="UP001276854">
    <property type="component" value="Unassembled WGS sequence"/>
</dbReference>
<name>A0ABU4GNW8_9CLOT</name>
<comment type="caution">
    <text evidence="2">The sequence shown here is derived from an EMBL/GenBank/DDBJ whole genome shotgun (WGS) entry which is preliminary data.</text>
</comment>
<feature type="chain" id="PRO_5047534095" description="Lipoprotein" evidence="1">
    <location>
        <begin position="23"/>
        <end position="209"/>
    </location>
</feature>
<reference evidence="2 3" key="1">
    <citation type="submission" date="2023-10" db="EMBL/GenBank/DDBJ databases">
        <title>A novel Glycoside Hydrolase 43-Like Enzyme from Clostrdium boliviensis is an Endo-xylanase, and a Candidate for Xylooligosaccharides Production from Different Xylan Substrates.</title>
        <authorList>
            <person name="Alvarez M.T."/>
            <person name="Rocabado-Villegas L.R."/>
            <person name="Salas-Veizaga D.M."/>
            <person name="Linares-Pasten J.A."/>
            <person name="Gudmundsdottir E.E."/>
            <person name="Hreggvidsson G.O."/>
            <person name="Adlercreutz P."/>
            <person name="Nordberg Karlsson E."/>
        </authorList>
    </citation>
    <scope>NUCLEOTIDE SEQUENCE [LARGE SCALE GENOMIC DNA]</scope>
    <source>
        <strain evidence="2 3">E-1</strain>
    </source>
</reference>
<evidence type="ECO:0000256" key="1">
    <source>
        <dbReference type="SAM" id="SignalP"/>
    </source>
</evidence>
<keyword evidence="3" id="KW-1185">Reference proteome</keyword>
<dbReference type="EMBL" id="JAWONS010000252">
    <property type="protein sequence ID" value="MDW2799325.1"/>
    <property type="molecule type" value="Genomic_DNA"/>
</dbReference>
<sequence length="209" mass="22777">MKKRKAVLAAVLAAGMMTGCLGIGGSSTLNSESSRIFVTEEGTFQTATVESYAQQDYYSADELKSFLDEAVSSYNGENGQDQVTLDSCTLDNGTARMMFHYASPEALIGFTAKYEDKANQVESIAVSRLTDVYGQSESEGMTFIKASDGKKADRKSLLKRGENQAIIVTSENPLTIQTQGKILFVSDNVVIKDKHTVQTTKGKSYIIYK</sequence>
<dbReference type="RefSeq" id="WP_318065524.1">
    <property type="nucleotide sequence ID" value="NZ_JAWONS010000252.1"/>
</dbReference>
<dbReference type="PROSITE" id="PS51257">
    <property type="entry name" value="PROKAR_LIPOPROTEIN"/>
    <property type="match status" value="1"/>
</dbReference>
<evidence type="ECO:0000313" key="3">
    <source>
        <dbReference type="Proteomes" id="UP001276854"/>
    </source>
</evidence>